<comment type="similarity">
    <text evidence="1">Belongs to the WD repeat THOC6 family.</text>
</comment>
<dbReference type="PANTHER" id="PTHR44411:SF1">
    <property type="entry name" value="THO COMPLEX SUBUNIT 6 HOMOLOG"/>
    <property type="match status" value="1"/>
</dbReference>
<dbReference type="GO" id="GO:0006406">
    <property type="term" value="P:mRNA export from nucleus"/>
    <property type="evidence" value="ECO:0007669"/>
    <property type="project" value="TreeGrafter"/>
</dbReference>
<dbReference type="Pfam" id="PF00400">
    <property type="entry name" value="WD40"/>
    <property type="match status" value="1"/>
</dbReference>
<dbReference type="InterPro" id="IPR042626">
    <property type="entry name" value="THOC6"/>
</dbReference>
<dbReference type="InterPro" id="IPR011047">
    <property type="entry name" value="Quinoprotein_ADH-like_sf"/>
</dbReference>
<organism evidence="4">
    <name type="scientific">Aplanochytrium stocchinoi</name>
    <dbReference type="NCBI Taxonomy" id="215587"/>
    <lineage>
        <taxon>Eukaryota</taxon>
        <taxon>Sar</taxon>
        <taxon>Stramenopiles</taxon>
        <taxon>Bigyra</taxon>
        <taxon>Labyrinthulomycetes</taxon>
        <taxon>Thraustochytrida</taxon>
        <taxon>Thraustochytriidae</taxon>
        <taxon>Aplanochytrium</taxon>
    </lineage>
</organism>
<name>A0A7S3V0P1_9STRA</name>
<evidence type="ECO:0008006" key="5">
    <source>
        <dbReference type="Google" id="ProtNLM"/>
    </source>
</evidence>
<evidence type="ECO:0000256" key="3">
    <source>
        <dbReference type="PROSITE-ProRule" id="PRU00221"/>
    </source>
</evidence>
<sequence>MDASGVTVFGSGFTPDGRYLACSDNFGQVGIWNMEYYLFQNSNWVHDNETKTEALETISTNSNLGAGVEKDFLLKAHKTPIYSIAVTENFLITGADEEIKGWKTPWMNQGSTSSNAKSDVDGGGNAVGKCLFELKTPQLEGLRGSLSPWAETNGIAVDEVTNTKYVFSAAGDGNAYCWDLETQKVLTTFSGHSDYLHCISLICQNGLIATGSEDGTCKLWDRRAKQNCVATLELDESPGREKVVTCTAADSEGNWLSFGGQDSKGFGRFRVIHVASRSLIQTSQTERHMSCVQTLDYSEGSGGETNLVCGGDSFDIEHWDKIGKKRIAKIRSSSPSNFTLCHSPKEKTNVMVAGGTSPFIDVSTVATRTHMFSFYFDFGLR</sequence>
<dbReference type="AlphaFoldDB" id="A0A7S3V0P1"/>
<proteinExistence type="inferred from homology"/>
<dbReference type="PROSITE" id="PS50294">
    <property type="entry name" value="WD_REPEATS_REGION"/>
    <property type="match status" value="1"/>
</dbReference>
<evidence type="ECO:0000256" key="2">
    <source>
        <dbReference type="ARBA" id="ARBA00022574"/>
    </source>
</evidence>
<dbReference type="InterPro" id="IPR001680">
    <property type="entry name" value="WD40_rpt"/>
</dbReference>
<reference evidence="4" key="1">
    <citation type="submission" date="2021-01" db="EMBL/GenBank/DDBJ databases">
        <authorList>
            <person name="Corre E."/>
            <person name="Pelletier E."/>
            <person name="Niang G."/>
            <person name="Scheremetjew M."/>
            <person name="Finn R."/>
            <person name="Kale V."/>
            <person name="Holt S."/>
            <person name="Cochrane G."/>
            <person name="Meng A."/>
            <person name="Brown T."/>
            <person name="Cohen L."/>
        </authorList>
    </citation>
    <scope>NUCLEOTIDE SEQUENCE</scope>
    <source>
        <strain evidence="4">GSBS06</strain>
    </source>
</reference>
<dbReference type="EMBL" id="HBIN01018210">
    <property type="protein sequence ID" value="CAE0443832.1"/>
    <property type="molecule type" value="Transcribed_RNA"/>
</dbReference>
<dbReference type="PROSITE" id="PS50082">
    <property type="entry name" value="WD_REPEATS_2"/>
    <property type="match status" value="1"/>
</dbReference>
<evidence type="ECO:0000256" key="1">
    <source>
        <dbReference type="ARBA" id="ARBA00009728"/>
    </source>
</evidence>
<gene>
    <name evidence="4" type="ORF">ASTO00021_LOCUS13887</name>
</gene>
<keyword evidence="2 3" id="KW-0853">WD repeat</keyword>
<dbReference type="SMART" id="SM00320">
    <property type="entry name" value="WD40"/>
    <property type="match status" value="5"/>
</dbReference>
<dbReference type="Gene3D" id="2.130.10.10">
    <property type="entry name" value="YVTN repeat-like/Quinoprotein amine dehydrogenase"/>
    <property type="match status" value="1"/>
</dbReference>
<dbReference type="GO" id="GO:0000347">
    <property type="term" value="C:THO complex"/>
    <property type="evidence" value="ECO:0007669"/>
    <property type="project" value="TreeGrafter"/>
</dbReference>
<dbReference type="InterPro" id="IPR015943">
    <property type="entry name" value="WD40/YVTN_repeat-like_dom_sf"/>
</dbReference>
<protein>
    <recommendedName>
        <fullName evidence="5">Anaphase-promoting complex subunit 4 WD40 domain-containing protein</fullName>
    </recommendedName>
</protein>
<feature type="repeat" description="WD" evidence="3">
    <location>
        <begin position="189"/>
        <end position="221"/>
    </location>
</feature>
<evidence type="ECO:0000313" key="4">
    <source>
        <dbReference type="EMBL" id="CAE0443832.1"/>
    </source>
</evidence>
<dbReference type="PANTHER" id="PTHR44411">
    <property type="entry name" value="THO COMPLEX SUBUNIT 6 HOMOLOG"/>
    <property type="match status" value="1"/>
</dbReference>
<dbReference type="GO" id="GO:0000346">
    <property type="term" value="C:transcription export complex"/>
    <property type="evidence" value="ECO:0007669"/>
    <property type="project" value="TreeGrafter"/>
</dbReference>
<accession>A0A7S3V0P1</accession>
<dbReference type="SUPFAM" id="SSF50998">
    <property type="entry name" value="Quinoprotein alcohol dehydrogenase-like"/>
    <property type="match status" value="1"/>
</dbReference>